<feature type="chain" id="PRO_5035950062" evidence="2">
    <location>
        <begin position="27"/>
        <end position="126"/>
    </location>
</feature>
<protein>
    <submittedName>
        <fullName evidence="3">Uncharacterized protein</fullName>
    </submittedName>
</protein>
<gene>
    <name evidence="3" type="ORF">PVAP13_1NG339457</name>
</gene>
<reference evidence="3" key="1">
    <citation type="submission" date="2020-05" db="EMBL/GenBank/DDBJ databases">
        <title>WGS assembly of Panicum virgatum.</title>
        <authorList>
            <person name="Lovell J.T."/>
            <person name="Jenkins J."/>
            <person name="Shu S."/>
            <person name="Juenger T.E."/>
            <person name="Schmutz J."/>
        </authorList>
    </citation>
    <scope>NUCLEOTIDE SEQUENCE</scope>
    <source>
        <strain evidence="3">AP13</strain>
    </source>
</reference>
<evidence type="ECO:0000313" key="3">
    <source>
        <dbReference type="EMBL" id="KAG2652243.1"/>
    </source>
</evidence>
<feature type="signal peptide" evidence="2">
    <location>
        <begin position="1"/>
        <end position="26"/>
    </location>
</feature>
<dbReference type="AlphaFoldDB" id="A0A8T0X4I2"/>
<evidence type="ECO:0000313" key="4">
    <source>
        <dbReference type="Proteomes" id="UP000823388"/>
    </source>
</evidence>
<evidence type="ECO:0000256" key="1">
    <source>
        <dbReference type="SAM" id="MobiDB-lite"/>
    </source>
</evidence>
<sequence length="126" mass="12825">MSSVVAMLTIMLVCLLGAAPRASVWASRVADGAGGGILSVPSNASLAYCPTRCGDTTFSYPFGTEPGCFRQASSSPATTPPGLPGSSGPIAPLRSLPSATRRDQSAGRRVVCVRIFFGSRSGRSSG</sequence>
<feature type="region of interest" description="Disordered" evidence="1">
    <location>
        <begin position="71"/>
        <end position="107"/>
    </location>
</feature>
<dbReference type="Proteomes" id="UP000823388">
    <property type="component" value="Chromosome 1N"/>
</dbReference>
<evidence type="ECO:0000256" key="2">
    <source>
        <dbReference type="SAM" id="SignalP"/>
    </source>
</evidence>
<keyword evidence="4" id="KW-1185">Reference proteome</keyword>
<accession>A0A8T0X4I2</accession>
<keyword evidence="2" id="KW-0732">Signal</keyword>
<name>A0A8T0X4I2_PANVG</name>
<feature type="compositionally biased region" description="Low complexity" evidence="1">
    <location>
        <begin position="84"/>
        <end position="93"/>
    </location>
</feature>
<dbReference type="EMBL" id="CM029038">
    <property type="protein sequence ID" value="KAG2652243.1"/>
    <property type="molecule type" value="Genomic_DNA"/>
</dbReference>
<proteinExistence type="predicted"/>
<comment type="caution">
    <text evidence="3">The sequence shown here is derived from an EMBL/GenBank/DDBJ whole genome shotgun (WGS) entry which is preliminary data.</text>
</comment>
<organism evidence="3 4">
    <name type="scientific">Panicum virgatum</name>
    <name type="common">Blackwell switchgrass</name>
    <dbReference type="NCBI Taxonomy" id="38727"/>
    <lineage>
        <taxon>Eukaryota</taxon>
        <taxon>Viridiplantae</taxon>
        <taxon>Streptophyta</taxon>
        <taxon>Embryophyta</taxon>
        <taxon>Tracheophyta</taxon>
        <taxon>Spermatophyta</taxon>
        <taxon>Magnoliopsida</taxon>
        <taxon>Liliopsida</taxon>
        <taxon>Poales</taxon>
        <taxon>Poaceae</taxon>
        <taxon>PACMAD clade</taxon>
        <taxon>Panicoideae</taxon>
        <taxon>Panicodae</taxon>
        <taxon>Paniceae</taxon>
        <taxon>Panicinae</taxon>
        <taxon>Panicum</taxon>
        <taxon>Panicum sect. Hiantes</taxon>
    </lineage>
</organism>